<reference evidence="1" key="1">
    <citation type="submission" date="2020-05" db="EMBL/GenBank/DDBJ databases">
        <title>Large-scale comparative analyses of tick genomes elucidate their genetic diversity and vector capacities.</title>
        <authorList>
            <person name="Jia N."/>
            <person name="Wang J."/>
            <person name="Shi W."/>
            <person name="Du L."/>
            <person name="Sun Y."/>
            <person name="Zhan W."/>
            <person name="Jiang J."/>
            <person name="Wang Q."/>
            <person name="Zhang B."/>
            <person name="Ji P."/>
            <person name="Sakyi L.B."/>
            <person name="Cui X."/>
            <person name="Yuan T."/>
            <person name="Jiang B."/>
            <person name="Yang W."/>
            <person name="Lam T.T.-Y."/>
            <person name="Chang Q."/>
            <person name="Ding S."/>
            <person name="Wang X."/>
            <person name="Zhu J."/>
            <person name="Ruan X."/>
            <person name="Zhao L."/>
            <person name="Wei J."/>
            <person name="Que T."/>
            <person name="Du C."/>
            <person name="Cheng J."/>
            <person name="Dai P."/>
            <person name="Han X."/>
            <person name="Huang E."/>
            <person name="Gao Y."/>
            <person name="Liu J."/>
            <person name="Shao H."/>
            <person name="Ye R."/>
            <person name="Li L."/>
            <person name="Wei W."/>
            <person name="Wang X."/>
            <person name="Wang C."/>
            <person name="Yang T."/>
            <person name="Huo Q."/>
            <person name="Li W."/>
            <person name="Guo W."/>
            <person name="Chen H."/>
            <person name="Zhou L."/>
            <person name="Ni X."/>
            <person name="Tian J."/>
            <person name="Zhou Y."/>
            <person name="Sheng Y."/>
            <person name="Liu T."/>
            <person name="Pan Y."/>
            <person name="Xia L."/>
            <person name="Li J."/>
            <person name="Zhao F."/>
            <person name="Cao W."/>
        </authorList>
    </citation>
    <scope>NUCLEOTIDE SEQUENCE</scope>
    <source>
        <strain evidence="1">Dsil-2018</strain>
    </source>
</reference>
<name>A0ACB8DAW7_DERSI</name>
<dbReference type="Proteomes" id="UP000821865">
    <property type="component" value="Chromosome 2"/>
</dbReference>
<evidence type="ECO:0000313" key="2">
    <source>
        <dbReference type="Proteomes" id="UP000821865"/>
    </source>
</evidence>
<organism evidence="1 2">
    <name type="scientific">Dermacentor silvarum</name>
    <name type="common">Tick</name>
    <dbReference type="NCBI Taxonomy" id="543639"/>
    <lineage>
        <taxon>Eukaryota</taxon>
        <taxon>Metazoa</taxon>
        <taxon>Ecdysozoa</taxon>
        <taxon>Arthropoda</taxon>
        <taxon>Chelicerata</taxon>
        <taxon>Arachnida</taxon>
        <taxon>Acari</taxon>
        <taxon>Parasitiformes</taxon>
        <taxon>Ixodida</taxon>
        <taxon>Ixodoidea</taxon>
        <taxon>Ixodidae</taxon>
        <taxon>Rhipicephalinae</taxon>
        <taxon>Dermacentor</taxon>
    </lineage>
</organism>
<sequence length="108" mass="11906">MQPHEKTVTLMVDEIHIKPYFDYKGGSIIGSAANSQEAATTALVFMVQSLLSSNKDVLHILPVSTMTAEILHEFCKKIILEVESMGLRFIGVVNDNNSLNSEMMSSFA</sequence>
<proteinExistence type="predicted"/>
<dbReference type="EMBL" id="CM023471">
    <property type="protein sequence ID" value="KAH7965137.1"/>
    <property type="molecule type" value="Genomic_DNA"/>
</dbReference>
<gene>
    <name evidence="1" type="ORF">HPB49_004074</name>
</gene>
<accession>A0ACB8DAW7</accession>
<evidence type="ECO:0000313" key="1">
    <source>
        <dbReference type="EMBL" id="KAH7965137.1"/>
    </source>
</evidence>
<protein>
    <submittedName>
        <fullName evidence="1">Uncharacterized protein</fullName>
    </submittedName>
</protein>
<comment type="caution">
    <text evidence="1">The sequence shown here is derived from an EMBL/GenBank/DDBJ whole genome shotgun (WGS) entry which is preliminary data.</text>
</comment>
<keyword evidence="2" id="KW-1185">Reference proteome</keyword>